<gene>
    <name evidence="1" type="ORF">SDC9_155869</name>
</gene>
<dbReference type="AlphaFoldDB" id="A0A645F4N2"/>
<accession>A0A645F4N2</accession>
<organism evidence="1">
    <name type="scientific">bioreactor metagenome</name>
    <dbReference type="NCBI Taxonomy" id="1076179"/>
    <lineage>
        <taxon>unclassified sequences</taxon>
        <taxon>metagenomes</taxon>
        <taxon>ecological metagenomes</taxon>
    </lineage>
</organism>
<proteinExistence type="predicted"/>
<protein>
    <submittedName>
        <fullName evidence="1">Uncharacterized protein</fullName>
    </submittedName>
</protein>
<evidence type="ECO:0000313" key="1">
    <source>
        <dbReference type="EMBL" id="MPN08586.1"/>
    </source>
</evidence>
<name>A0A645F4N2_9ZZZZ</name>
<comment type="caution">
    <text evidence="1">The sequence shown here is derived from an EMBL/GenBank/DDBJ whole genome shotgun (WGS) entry which is preliminary data.</text>
</comment>
<reference evidence="1" key="1">
    <citation type="submission" date="2019-08" db="EMBL/GenBank/DDBJ databases">
        <authorList>
            <person name="Kucharzyk K."/>
            <person name="Murdoch R.W."/>
            <person name="Higgins S."/>
            <person name="Loffler F."/>
        </authorList>
    </citation>
    <scope>NUCLEOTIDE SEQUENCE</scope>
</reference>
<dbReference type="EMBL" id="VSSQ01054645">
    <property type="protein sequence ID" value="MPN08586.1"/>
    <property type="molecule type" value="Genomic_DNA"/>
</dbReference>
<sequence>MVDGSYKIKCTNSTCNQSHSGTMKLYQQDGELKGVMIPVTDFWITSTFRGGKAEGNTFEFTAYWNTPCQQYAMDVRGEVDGDKISGTTNNPAGLYTFEGTRVAE</sequence>